<dbReference type="Proteomes" id="UP000050277">
    <property type="component" value="Unassembled WGS sequence"/>
</dbReference>
<dbReference type="GO" id="GO:0005737">
    <property type="term" value="C:cytoplasm"/>
    <property type="evidence" value="ECO:0007669"/>
    <property type="project" value="InterPro"/>
</dbReference>
<evidence type="ECO:0000256" key="2">
    <source>
        <dbReference type="ARBA" id="ARBA00013065"/>
    </source>
</evidence>
<proteinExistence type="predicted"/>
<evidence type="ECO:0000256" key="3">
    <source>
        <dbReference type="ARBA" id="ARBA00022571"/>
    </source>
</evidence>
<evidence type="ECO:0000259" key="10">
    <source>
        <dbReference type="Pfam" id="PF00696"/>
    </source>
</evidence>
<sequence>MTHVIKISGYEVDHADSLQTLISALSSINDQVVLIHGGGSILPRVLNAIGGTNHPAAAEIAAMALRGGINPRLVAALTQHHLQAIGLCGSDLELMYLLPKSDEPIVRFEVLHYLLEQAWLPVLAPLAMESATGAVKLLNADTAAQMIASALSADQLTYIVQTPGVYAAGRRISGISGRQCDRYIKQGAFDPSYTSVVKAASLAAPHVGRVRITDLNGFLDGVETVVVA</sequence>
<evidence type="ECO:0000256" key="1">
    <source>
        <dbReference type="ARBA" id="ARBA00004828"/>
    </source>
</evidence>
<dbReference type="Gene3D" id="3.40.1160.10">
    <property type="entry name" value="Acetylglutamate kinase-like"/>
    <property type="match status" value="1"/>
</dbReference>
<dbReference type="InterPro" id="IPR036393">
    <property type="entry name" value="AceGlu_kinase-like_sf"/>
</dbReference>
<evidence type="ECO:0000256" key="9">
    <source>
        <dbReference type="ARBA" id="ARBA00048141"/>
    </source>
</evidence>
<dbReference type="GO" id="GO:0006526">
    <property type="term" value="P:L-arginine biosynthetic process"/>
    <property type="evidence" value="ECO:0007669"/>
    <property type="project" value="UniProtKB-KW"/>
</dbReference>
<dbReference type="OrthoDB" id="9803155at2"/>
<evidence type="ECO:0000256" key="8">
    <source>
        <dbReference type="ARBA" id="ARBA00022840"/>
    </source>
</evidence>
<name>A0A0P6XP24_9CHLR</name>
<dbReference type="STRING" id="70996.SE18_22715"/>
<dbReference type="InterPro" id="IPR004662">
    <property type="entry name" value="AcgluKinase_fam"/>
</dbReference>
<comment type="pathway">
    <text evidence="1">Amino-acid biosynthesis; L-arginine biosynthesis; N(2)-acetyl-L-ornithine from L-glutamate: step 2/4.</text>
</comment>
<dbReference type="PIRSF" id="PIRSF000728">
    <property type="entry name" value="NAGK"/>
    <property type="match status" value="1"/>
</dbReference>
<dbReference type="PANTHER" id="PTHR23342">
    <property type="entry name" value="N-ACETYLGLUTAMATE SYNTHASE"/>
    <property type="match status" value="1"/>
</dbReference>
<dbReference type="InterPro" id="IPR001048">
    <property type="entry name" value="Asp/Glu/Uridylate_kinase"/>
</dbReference>
<keyword evidence="7" id="KW-0418">Kinase</keyword>
<gene>
    <name evidence="11" type="ORF">SE18_22715</name>
</gene>
<accession>A0A0P6XP24</accession>
<dbReference type="EMBL" id="LGKP01000035">
    <property type="protein sequence ID" value="KPL81448.1"/>
    <property type="molecule type" value="Genomic_DNA"/>
</dbReference>
<dbReference type="AlphaFoldDB" id="A0A0P6XP24"/>
<keyword evidence="4" id="KW-0028">Amino-acid biosynthesis</keyword>
<evidence type="ECO:0000256" key="7">
    <source>
        <dbReference type="ARBA" id="ARBA00022777"/>
    </source>
</evidence>
<dbReference type="GO" id="GO:0005524">
    <property type="term" value="F:ATP binding"/>
    <property type="evidence" value="ECO:0007669"/>
    <property type="project" value="UniProtKB-KW"/>
</dbReference>
<comment type="caution">
    <text evidence="11">The sequence shown here is derived from an EMBL/GenBank/DDBJ whole genome shotgun (WGS) entry which is preliminary data.</text>
</comment>
<feature type="domain" description="Aspartate/glutamate/uridylate kinase" evidence="10">
    <location>
        <begin position="1"/>
        <end position="182"/>
    </location>
</feature>
<comment type="catalytic activity">
    <reaction evidence="9">
        <text>N-acetyl-L-glutamate + ATP = N-acetyl-L-glutamyl 5-phosphate + ADP</text>
        <dbReference type="Rhea" id="RHEA:14629"/>
        <dbReference type="ChEBI" id="CHEBI:30616"/>
        <dbReference type="ChEBI" id="CHEBI:44337"/>
        <dbReference type="ChEBI" id="CHEBI:57936"/>
        <dbReference type="ChEBI" id="CHEBI:456216"/>
        <dbReference type="EC" id="2.7.2.8"/>
    </reaction>
</comment>
<dbReference type="PANTHER" id="PTHR23342:SF0">
    <property type="entry name" value="N-ACETYLGLUTAMATE SYNTHASE, MITOCHONDRIAL"/>
    <property type="match status" value="1"/>
</dbReference>
<keyword evidence="6" id="KW-0547">Nucleotide-binding</keyword>
<evidence type="ECO:0000313" key="11">
    <source>
        <dbReference type="EMBL" id="KPL81448.1"/>
    </source>
</evidence>
<dbReference type="Pfam" id="PF00696">
    <property type="entry name" value="AA_kinase"/>
    <property type="match status" value="1"/>
</dbReference>
<dbReference type="GO" id="GO:0003991">
    <property type="term" value="F:acetylglutamate kinase activity"/>
    <property type="evidence" value="ECO:0007669"/>
    <property type="project" value="UniProtKB-EC"/>
</dbReference>
<evidence type="ECO:0000256" key="5">
    <source>
        <dbReference type="ARBA" id="ARBA00022679"/>
    </source>
</evidence>
<reference evidence="11 12" key="1">
    <citation type="submission" date="2015-07" db="EMBL/GenBank/DDBJ databases">
        <title>Whole genome sequence of Herpetosiphon geysericola DSM 7119.</title>
        <authorList>
            <person name="Hemp J."/>
            <person name="Ward L.M."/>
            <person name="Pace L.A."/>
            <person name="Fischer W.W."/>
        </authorList>
    </citation>
    <scope>NUCLEOTIDE SEQUENCE [LARGE SCALE GENOMIC DNA]</scope>
    <source>
        <strain evidence="11 12">DSM 7119</strain>
    </source>
</reference>
<evidence type="ECO:0000256" key="4">
    <source>
        <dbReference type="ARBA" id="ARBA00022605"/>
    </source>
</evidence>
<dbReference type="RefSeq" id="WP_054536746.1">
    <property type="nucleotide sequence ID" value="NZ_LGKP01000035.1"/>
</dbReference>
<keyword evidence="8" id="KW-0067">ATP-binding</keyword>
<dbReference type="SUPFAM" id="SSF53633">
    <property type="entry name" value="Carbamate kinase-like"/>
    <property type="match status" value="1"/>
</dbReference>
<keyword evidence="5" id="KW-0808">Transferase</keyword>
<keyword evidence="12" id="KW-1185">Reference proteome</keyword>
<evidence type="ECO:0000256" key="6">
    <source>
        <dbReference type="ARBA" id="ARBA00022741"/>
    </source>
</evidence>
<protein>
    <recommendedName>
        <fullName evidence="2">acetylglutamate kinase</fullName>
        <ecNumber evidence="2">2.7.2.8</ecNumber>
    </recommendedName>
</protein>
<dbReference type="EC" id="2.7.2.8" evidence="2"/>
<keyword evidence="3" id="KW-0055">Arginine biosynthesis</keyword>
<evidence type="ECO:0000313" key="12">
    <source>
        <dbReference type="Proteomes" id="UP000050277"/>
    </source>
</evidence>
<organism evidence="11 12">
    <name type="scientific">Herpetosiphon geysericola</name>
    <dbReference type="NCBI Taxonomy" id="70996"/>
    <lineage>
        <taxon>Bacteria</taxon>
        <taxon>Bacillati</taxon>
        <taxon>Chloroflexota</taxon>
        <taxon>Chloroflexia</taxon>
        <taxon>Herpetosiphonales</taxon>
        <taxon>Herpetosiphonaceae</taxon>
        <taxon>Herpetosiphon</taxon>
    </lineage>
</organism>